<protein>
    <submittedName>
        <fullName evidence="1">Uncharacterized protein</fullName>
    </submittedName>
</protein>
<proteinExistence type="predicted"/>
<name>A0A835CBF4_9FABA</name>
<evidence type="ECO:0000313" key="1">
    <source>
        <dbReference type="EMBL" id="KAF7837161.1"/>
    </source>
</evidence>
<comment type="caution">
    <text evidence="1">The sequence shown here is derived from an EMBL/GenBank/DDBJ whole genome shotgun (WGS) entry which is preliminary data.</text>
</comment>
<reference evidence="1" key="1">
    <citation type="submission" date="2020-09" db="EMBL/GenBank/DDBJ databases">
        <title>Genome-Enabled Discovery of Anthraquinone Biosynthesis in Senna tora.</title>
        <authorList>
            <person name="Kang S.-H."/>
            <person name="Pandey R.P."/>
            <person name="Lee C.-M."/>
            <person name="Sim J.-S."/>
            <person name="Jeong J.-T."/>
            <person name="Choi B.-S."/>
            <person name="Jung M."/>
            <person name="Ginzburg D."/>
            <person name="Zhao K."/>
            <person name="Won S.Y."/>
            <person name="Oh T.-J."/>
            <person name="Yu Y."/>
            <person name="Kim N.-H."/>
            <person name="Lee O.R."/>
            <person name="Lee T.-H."/>
            <person name="Bashyal P."/>
            <person name="Kim T.-S."/>
            <person name="Lee W.-H."/>
            <person name="Kawkins C."/>
            <person name="Kim C.-K."/>
            <person name="Kim J.S."/>
            <person name="Ahn B.O."/>
            <person name="Rhee S.Y."/>
            <person name="Sohng J.K."/>
        </authorList>
    </citation>
    <scope>NUCLEOTIDE SEQUENCE</scope>
    <source>
        <tissue evidence="1">Leaf</tissue>
    </source>
</reference>
<dbReference type="EMBL" id="JAAIUW010000003">
    <property type="protein sequence ID" value="KAF7837161.1"/>
    <property type="molecule type" value="Genomic_DNA"/>
</dbReference>
<keyword evidence="2" id="KW-1185">Reference proteome</keyword>
<accession>A0A835CBF4</accession>
<dbReference type="AlphaFoldDB" id="A0A835CBF4"/>
<gene>
    <name evidence="1" type="ORF">G2W53_005643</name>
</gene>
<evidence type="ECO:0000313" key="2">
    <source>
        <dbReference type="Proteomes" id="UP000634136"/>
    </source>
</evidence>
<organism evidence="1 2">
    <name type="scientific">Senna tora</name>
    <dbReference type="NCBI Taxonomy" id="362788"/>
    <lineage>
        <taxon>Eukaryota</taxon>
        <taxon>Viridiplantae</taxon>
        <taxon>Streptophyta</taxon>
        <taxon>Embryophyta</taxon>
        <taxon>Tracheophyta</taxon>
        <taxon>Spermatophyta</taxon>
        <taxon>Magnoliopsida</taxon>
        <taxon>eudicotyledons</taxon>
        <taxon>Gunneridae</taxon>
        <taxon>Pentapetalae</taxon>
        <taxon>rosids</taxon>
        <taxon>fabids</taxon>
        <taxon>Fabales</taxon>
        <taxon>Fabaceae</taxon>
        <taxon>Caesalpinioideae</taxon>
        <taxon>Cassia clade</taxon>
        <taxon>Senna</taxon>
    </lineage>
</organism>
<sequence length="268" mass="29924">MTHQSSFHQSPWKMKVHPHSAIQVFLVHFLQPEMTLFDHSFQLQNYMNPGEKSEMIPFGHSCQLQNFLIPEAVSLDQPQEPDLSPFYYQSQLQNNLAPVVIHQNIPQRHSSDSLLESPGVLRGHSEEEHCQLETPALDHKFQLQNLLLLSVIAHPPQSELHHLVISILESFNSSNGDGPPPDFSSVVLIQKAATPLPEQDPHGNGSSIPEWAGFRLLIRGSAVLLLLLSKSVDGEALEISRESSPEACKECSVSFSARDEDFEGYSPL</sequence>
<dbReference type="Proteomes" id="UP000634136">
    <property type="component" value="Unassembled WGS sequence"/>
</dbReference>